<gene>
    <name evidence="2" type="ORF">SAMN05444320_105296</name>
</gene>
<dbReference type="GO" id="GO:0016787">
    <property type="term" value="F:hydrolase activity"/>
    <property type="evidence" value="ECO:0007669"/>
    <property type="project" value="UniProtKB-KW"/>
</dbReference>
<name>A0A1M5F6K4_STRHI</name>
<evidence type="ECO:0000313" key="2">
    <source>
        <dbReference type="EMBL" id="SHF87176.1"/>
    </source>
</evidence>
<sequence length="240" mass="27478">MSHPEGTWWKPTPGLQWQYQLSSPVKLDVDVPVYDIDAFENSAEVVAALHAAGRRVIAYVDVGAAERYRPDYDAFPAEVLGRRVGGWPDERWLDIRRLDVLGPIMARRFDMCREKGFDAVEADMVEGYDHRTGFPLTAQDQLVYNRFIADLVHERGMAVGLKNDLPQIPELLPHFDFAVNERCVEYEEWAPLQAFIAAGKPVFHVEYDLPLRRFARITAPLGFSSIRKRVDLDARRWAHG</sequence>
<dbReference type="STRING" id="2017.SAMN05444320_105296"/>
<dbReference type="Pfam" id="PF03537">
    <property type="entry name" value="Glyco_hydro_114"/>
    <property type="match status" value="1"/>
</dbReference>
<keyword evidence="3" id="KW-1185">Reference proteome</keyword>
<dbReference type="PANTHER" id="PTHR35273:SF2">
    <property type="entry name" value="ALPHA-GALACTOSIDASE"/>
    <property type="match status" value="1"/>
</dbReference>
<keyword evidence="2" id="KW-0378">Hydrolase</keyword>
<dbReference type="SUPFAM" id="SSF51445">
    <property type="entry name" value="(Trans)glycosidases"/>
    <property type="match status" value="1"/>
</dbReference>
<evidence type="ECO:0000313" key="3">
    <source>
        <dbReference type="Proteomes" id="UP000184501"/>
    </source>
</evidence>
<dbReference type="InterPro" id="IPR017853">
    <property type="entry name" value="GH"/>
</dbReference>
<dbReference type="RefSeq" id="WP_073484391.1">
    <property type="nucleotide sequence ID" value="NZ_FQVN01000005.1"/>
</dbReference>
<organism evidence="2 3">
    <name type="scientific">Streptoalloteichus hindustanus</name>
    <dbReference type="NCBI Taxonomy" id="2017"/>
    <lineage>
        <taxon>Bacteria</taxon>
        <taxon>Bacillati</taxon>
        <taxon>Actinomycetota</taxon>
        <taxon>Actinomycetes</taxon>
        <taxon>Pseudonocardiales</taxon>
        <taxon>Pseudonocardiaceae</taxon>
        <taxon>Streptoalloteichus</taxon>
    </lineage>
</organism>
<feature type="domain" description="Glycoside-hydrolase family GH114 TIM-barrel" evidence="1">
    <location>
        <begin position="16"/>
        <end position="234"/>
    </location>
</feature>
<dbReference type="EMBL" id="FQVN01000005">
    <property type="protein sequence ID" value="SHF87176.1"/>
    <property type="molecule type" value="Genomic_DNA"/>
</dbReference>
<dbReference type="PANTHER" id="PTHR35273">
    <property type="entry name" value="ALPHA-1,4 POLYGALACTOSAMINIDASE, PUTATIVE (AFU_ORTHOLOGUE AFUA_3G07890)-RELATED"/>
    <property type="match status" value="1"/>
</dbReference>
<reference evidence="2 3" key="1">
    <citation type="submission" date="2016-11" db="EMBL/GenBank/DDBJ databases">
        <authorList>
            <person name="Jaros S."/>
            <person name="Januszkiewicz K."/>
            <person name="Wedrychowicz H."/>
        </authorList>
    </citation>
    <scope>NUCLEOTIDE SEQUENCE [LARGE SCALE GENOMIC DNA]</scope>
    <source>
        <strain evidence="2 3">DSM 44523</strain>
    </source>
</reference>
<dbReference type="InterPro" id="IPR004352">
    <property type="entry name" value="GH114_TIM-barrel"/>
</dbReference>
<protein>
    <submittedName>
        <fullName evidence="2">Glycoside-hydrolase family GH114</fullName>
    </submittedName>
</protein>
<dbReference type="InterPro" id="IPR013785">
    <property type="entry name" value="Aldolase_TIM"/>
</dbReference>
<proteinExistence type="predicted"/>
<evidence type="ECO:0000259" key="1">
    <source>
        <dbReference type="Pfam" id="PF03537"/>
    </source>
</evidence>
<dbReference type="OrthoDB" id="319933at2"/>
<accession>A0A1M5F6K4</accession>
<dbReference type="Proteomes" id="UP000184501">
    <property type="component" value="Unassembled WGS sequence"/>
</dbReference>
<dbReference type="Gene3D" id="3.20.20.70">
    <property type="entry name" value="Aldolase class I"/>
    <property type="match status" value="1"/>
</dbReference>
<dbReference type="AlphaFoldDB" id="A0A1M5F6K4"/>